<keyword evidence="8" id="KW-0808">Transferase</keyword>
<comment type="similarity">
    <text evidence="2 7">Belongs to the group II decarboxylase family.</text>
</comment>
<dbReference type="PANTHER" id="PTHR45677">
    <property type="entry name" value="GLUTAMATE DECARBOXYLASE-RELATED"/>
    <property type="match status" value="1"/>
</dbReference>
<dbReference type="InterPro" id="IPR002129">
    <property type="entry name" value="PyrdxlP-dep_de-COase"/>
</dbReference>
<proteinExistence type="inferred from homology"/>
<keyword evidence="8" id="KW-0032">Aminotransferase</keyword>
<dbReference type="Gene3D" id="3.90.1150.10">
    <property type="entry name" value="Aspartate Aminotransferase, domain 1"/>
    <property type="match status" value="1"/>
</dbReference>
<reference evidence="8" key="1">
    <citation type="submission" date="2019-09" db="EMBL/GenBank/DDBJ databases">
        <title>Characterisation of the sponge microbiome using genome-centric metagenomics.</title>
        <authorList>
            <person name="Engelberts J.P."/>
            <person name="Robbins S.J."/>
            <person name="De Goeij J.M."/>
            <person name="Aranda M."/>
            <person name="Bell S.C."/>
            <person name="Webster N.S."/>
        </authorList>
    </citation>
    <scope>NUCLEOTIDE SEQUENCE</scope>
    <source>
        <strain evidence="8">SB0676_bin_10</strain>
    </source>
</reference>
<dbReference type="SUPFAM" id="SSF53383">
    <property type="entry name" value="PLP-dependent transferases"/>
    <property type="match status" value="1"/>
</dbReference>
<comment type="cofactor">
    <cofactor evidence="1 6 7">
        <name>pyridoxal 5'-phosphate</name>
        <dbReference type="ChEBI" id="CHEBI:597326"/>
    </cofactor>
</comment>
<organism evidence="8">
    <name type="scientific">Synechococcus sp. SB0676_bin_10</name>
    <dbReference type="NCBI Taxonomy" id="2604869"/>
    <lineage>
        <taxon>Bacteria</taxon>
        <taxon>Bacillati</taxon>
        <taxon>Cyanobacteriota</taxon>
        <taxon>Cyanophyceae</taxon>
        <taxon>Synechococcales</taxon>
        <taxon>Synechococcaceae</taxon>
        <taxon>Synechococcus</taxon>
    </lineage>
</organism>
<dbReference type="GO" id="GO:0030170">
    <property type="term" value="F:pyridoxal phosphate binding"/>
    <property type="evidence" value="ECO:0007669"/>
    <property type="project" value="InterPro"/>
</dbReference>
<evidence type="ECO:0000313" key="8">
    <source>
        <dbReference type="EMBL" id="MYG37916.1"/>
    </source>
</evidence>
<dbReference type="InterPro" id="IPR015422">
    <property type="entry name" value="PyrdxlP-dep_Trfase_small"/>
</dbReference>
<evidence type="ECO:0000256" key="2">
    <source>
        <dbReference type="ARBA" id="ARBA00009533"/>
    </source>
</evidence>
<feature type="modified residue" description="N6-(pyridoxal phosphate)lysine" evidence="6">
    <location>
        <position position="156"/>
    </location>
</feature>
<keyword evidence="5 7" id="KW-0456">Lyase</keyword>
<comment type="caution">
    <text evidence="8">The sequence shown here is derived from an EMBL/GenBank/DDBJ whole genome shotgun (WGS) entry which is preliminary data.</text>
</comment>
<dbReference type="Pfam" id="PF00282">
    <property type="entry name" value="Pyridoxal_deC"/>
    <property type="match status" value="1"/>
</dbReference>
<dbReference type="Gene3D" id="3.40.640.10">
    <property type="entry name" value="Type I PLP-dependent aspartate aminotransferase-like (Major domain)"/>
    <property type="match status" value="1"/>
</dbReference>
<evidence type="ECO:0000256" key="5">
    <source>
        <dbReference type="ARBA" id="ARBA00023239"/>
    </source>
</evidence>
<gene>
    <name evidence="8" type="ORF">F4162_02680</name>
</gene>
<dbReference type="GO" id="GO:0008483">
    <property type="term" value="F:transaminase activity"/>
    <property type="evidence" value="ECO:0007669"/>
    <property type="project" value="UniProtKB-KW"/>
</dbReference>
<dbReference type="GO" id="GO:0005737">
    <property type="term" value="C:cytoplasm"/>
    <property type="evidence" value="ECO:0007669"/>
    <property type="project" value="TreeGrafter"/>
</dbReference>
<keyword evidence="3" id="KW-0210">Decarboxylase</keyword>
<protein>
    <submittedName>
        <fullName evidence="8">Aspartate aminotransferase family protein</fullName>
    </submittedName>
</protein>
<dbReference type="PANTHER" id="PTHR45677:SF8">
    <property type="entry name" value="CYSTEINE SULFINIC ACID DECARBOXYLASE"/>
    <property type="match status" value="1"/>
</dbReference>
<dbReference type="AlphaFoldDB" id="A0A6B1F809"/>
<evidence type="ECO:0000256" key="3">
    <source>
        <dbReference type="ARBA" id="ARBA00022793"/>
    </source>
</evidence>
<sequence length="321" mass="33933">MGEGAGGIMASGGTICTITALVTARHQRGLDGQQACLYASADCHNSLAKALRVMGLPAAALRLVSTDDAGRLDPHRLDQSLEKETDPILAVVATAGTTVRGAVDPIGPIADICHRRGLWLHVDGAIGAVCGLGGQRHQELVAHMGCADSLTINPQKWLGIAKASAMVLLRQPQALADTFAAPLAYMEPARGVHGGDCGLQGTRPAEVLKLWLGLRHLGQQGIDELLDGALQRAQTLRQALAPLPLAMPSGNLHIVCFRPRTAGSSEAWSRHTREQLLDQGLMLSRPRYRGQHYLKAVLGNPFTGMQQIAALVDTISASLSS</sequence>
<accession>A0A6B1F809</accession>
<dbReference type="EMBL" id="VYDO01000098">
    <property type="protein sequence ID" value="MYG37916.1"/>
    <property type="molecule type" value="Genomic_DNA"/>
</dbReference>
<evidence type="ECO:0000256" key="1">
    <source>
        <dbReference type="ARBA" id="ARBA00001933"/>
    </source>
</evidence>
<evidence type="ECO:0000256" key="4">
    <source>
        <dbReference type="ARBA" id="ARBA00022898"/>
    </source>
</evidence>
<evidence type="ECO:0000256" key="7">
    <source>
        <dbReference type="RuleBase" id="RU000382"/>
    </source>
</evidence>
<dbReference type="GO" id="GO:0019752">
    <property type="term" value="P:carboxylic acid metabolic process"/>
    <property type="evidence" value="ECO:0007669"/>
    <property type="project" value="InterPro"/>
</dbReference>
<name>A0A6B1F809_9SYNE</name>
<dbReference type="GO" id="GO:0004058">
    <property type="term" value="F:aromatic-L-amino-acid decarboxylase activity"/>
    <property type="evidence" value="ECO:0007669"/>
    <property type="project" value="UniProtKB-ARBA"/>
</dbReference>
<dbReference type="InterPro" id="IPR015424">
    <property type="entry name" value="PyrdxlP-dep_Trfase"/>
</dbReference>
<dbReference type="InterPro" id="IPR015421">
    <property type="entry name" value="PyrdxlP-dep_Trfase_major"/>
</dbReference>
<keyword evidence="4 6" id="KW-0663">Pyridoxal phosphate</keyword>
<evidence type="ECO:0000256" key="6">
    <source>
        <dbReference type="PIRSR" id="PIRSR602129-50"/>
    </source>
</evidence>